<dbReference type="GO" id="GO:0005198">
    <property type="term" value="F:structural molecule activity"/>
    <property type="evidence" value="ECO:0007669"/>
    <property type="project" value="InterPro"/>
</dbReference>
<evidence type="ECO:0000256" key="1">
    <source>
        <dbReference type="ARBA" id="ARBA00004365"/>
    </source>
</evidence>
<evidence type="ECO:0000313" key="7">
    <source>
        <dbReference type="EMBL" id="OZI32298.1"/>
    </source>
</evidence>
<dbReference type="Pfam" id="PF00700">
    <property type="entry name" value="Flagellin_C"/>
    <property type="match status" value="1"/>
</dbReference>
<evidence type="ECO:0000259" key="6">
    <source>
        <dbReference type="Pfam" id="PF00700"/>
    </source>
</evidence>
<evidence type="ECO:0000256" key="4">
    <source>
        <dbReference type="ARBA" id="ARBA00023143"/>
    </source>
</evidence>
<dbReference type="PANTHER" id="PTHR42792:SF1">
    <property type="entry name" value="FLAGELLAR HOOK-ASSOCIATED PROTEIN 3"/>
    <property type="match status" value="1"/>
</dbReference>
<dbReference type="InterPro" id="IPR001029">
    <property type="entry name" value="Flagellin_N"/>
</dbReference>
<dbReference type="GO" id="GO:0071973">
    <property type="term" value="P:bacterial-type flagellum-dependent cell motility"/>
    <property type="evidence" value="ECO:0007669"/>
    <property type="project" value="InterPro"/>
</dbReference>
<dbReference type="OrthoDB" id="9768249at2"/>
<gene>
    <name evidence="7" type="ORF">CAL29_16395</name>
</gene>
<dbReference type="Proteomes" id="UP000216020">
    <property type="component" value="Unassembled WGS sequence"/>
</dbReference>
<keyword evidence="4" id="KW-0975">Bacterial flagellum</keyword>
<keyword evidence="7" id="KW-0282">Flagellum</keyword>
<dbReference type="GO" id="GO:0005576">
    <property type="term" value="C:extracellular region"/>
    <property type="evidence" value="ECO:0007669"/>
    <property type="project" value="UniProtKB-SubCell"/>
</dbReference>
<keyword evidence="7" id="KW-0969">Cilium</keyword>
<comment type="subcellular location">
    <subcellularLocation>
        <location evidence="1">Bacterial flagellum</location>
    </subcellularLocation>
    <subcellularLocation>
        <location evidence="2">Secreted</location>
    </subcellularLocation>
</comment>
<protein>
    <submittedName>
        <fullName evidence="7">Flagellar hook-associated protein 3</fullName>
    </submittedName>
</protein>
<dbReference type="SUPFAM" id="SSF64518">
    <property type="entry name" value="Phase 1 flagellin"/>
    <property type="match status" value="1"/>
</dbReference>
<dbReference type="Pfam" id="PF00669">
    <property type="entry name" value="Flagellin_N"/>
    <property type="match status" value="1"/>
</dbReference>
<dbReference type="InterPro" id="IPR013384">
    <property type="entry name" value="Flagell_FlgL"/>
</dbReference>
<evidence type="ECO:0000256" key="2">
    <source>
        <dbReference type="ARBA" id="ARBA00004613"/>
    </source>
</evidence>
<dbReference type="NCBIfam" id="TIGR02550">
    <property type="entry name" value="flagell_flgL"/>
    <property type="match status" value="1"/>
</dbReference>
<organism evidence="7 8">
    <name type="scientific">Bordetella genomosp. 10</name>
    <dbReference type="NCBI Taxonomy" id="1416804"/>
    <lineage>
        <taxon>Bacteria</taxon>
        <taxon>Pseudomonadati</taxon>
        <taxon>Pseudomonadota</taxon>
        <taxon>Betaproteobacteria</taxon>
        <taxon>Burkholderiales</taxon>
        <taxon>Alcaligenaceae</taxon>
        <taxon>Bordetella</taxon>
    </lineage>
</organism>
<dbReference type="EMBL" id="NEVM01000005">
    <property type="protein sequence ID" value="OZI32298.1"/>
    <property type="molecule type" value="Genomic_DNA"/>
</dbReference>
<dbReference type="InterPro" id="IPR001492">
    <property type="entry name" value="Flagellin"/>
</dbReference>
<evidence type="ECO:0000313" key="8">
    <source>
        <dbReference type="Proteomes" id="UP000216020"/>
    </source>
</evidence>
<keyword evidence="7" id="KW-0966">Cell projection</keyword>
<evidence type="ECO:0000259" key="5">
    <source>
        <dbReference type="Pfam" id="PF00669"/>
    </source>
</evidence>
<feature type="domain" description="Flagellin N-terminal" evidence="5">
    <location>
        <begin position="4"/>
        <end position="140"/>
    </location>
</feature>
<evidence type="ECO:0000256" key="3">
    <source>
        <dbReference type="ARBA" id="ARBA00005709"/>
    </source>
</evidence>
<comment type="caution">
    <text evidence="7">The sequence shown here is derived from an EMBL/GenBank/DDBJ whole genome shotgun (WGS) entry which is preliminary data.</text>
</comment>
<keyword evidence="8" id="KW-1185">Reference proteome</keyword>
<sequence length="412" mass="42174">MRLSTSMIYQSGLNGILNSQSSLLSLQQQVSSGRRIVTASDDPLAAGQSITASQNLSMTGNYASNRNVANTSLGNEGNALSAIVNNITASMEKVVQAGNGTLSDTDRQTLATVLSNSRDALFALANSTDGSGQYLFSGYQSGSAAYVQDPATGAITYAGDTGQRVVQVDQARQMSTSDVGSDIFSRANPGTTSYIASAASANTGTATFLAPNTQTGGANIGSTFKIDFAVDATTGDTTYTITTTDAGGTSTTSAPVAYTDGDTIDMGGVTMTLSGAPANGDSFTVEPAQGADMDVFATMDQLISALTGATQGDAAASASLRNTLTTAARKLAINLDNVSTVQASVGARQNELDALDSTGSQRKLTDTKVLSDLTDLDYYSAVSSLTLRQVALQASMAAFSSIQGVSLFSMNK</sequence>
<comment type="similarity">
    <text evidence="3">Belongs to the bacterial flagellin family.</text>
</comment>
<dbReference type="PANTHER" id="PTHR42792">
    <property type="entry name" value="FLAGELLIN"/>
    <property type="match status" value="1"/>
</dbReference>
<dbReference type="Gene3D" id="1.20.1330.10">
    <property type="entry name" value="f41 fragment of flagellin, N-terminal domain"/>
    <property type="match status" value="2"/>
</dbReference>
<reference evidence="8" key="1">
    <citation type="submission" date="2017-05" db="EMBL/GenBank/DDBJ databases">
        <title>Complete and WGS of Bordetella genogroups.</title>
        <authorList>
            <person name="Spilker T."/>
            <person name="Lipuma J."/>
        </authorList>
    </citation>
    <scope>NUCLEOTIDE SEQUENCE [LARGE SCALE GENOMIC DNA]</scope>
    <source>
        <strain evidence="8">AU16122</strain>
    </source>
</reference>
<accession>A0A261S4K3</accession>
<dbReference type="AlphaFoldDB" id="A0A261S4K3"/>
<proteinExistence type="inferred from homology"/>
<dbReference type="InterPro" id="IPR046358">
    <property type="entry name" value="Flagellin_C"/>
</dbReference>
<name>A0A261S4K3_9BORD</name>
<dbReference type="GO" id="GO:0009424">
    <property type="term" value="C:bacterial-type flagellum hook"/>
    <property type="evidence" value="ECO:0007669"/>
    <property type="project" value="InterPro"/>
</dbReference>
<feature type="domain" description="Flagellin C-terminal" evidence="6">
    <location>
        <begin position="335"/>
        <end position="406"/>
    </location>
</feature>